<reference evidence="1 2" key="1">
    <citation type="journal article" date="2012" name="Genome Biol.">
        <title>Sequencing three crocodilian genomes to illuminate the evolution of archosaurs and amniotes.</title>
        <authorList>
            <person name="St John J.A."/>
            <person name="Braun E.L."/>
            <person name="Isberg S.R."/>
            <person name="Miles L.G."/>
            <person name="Chong A.Y."/>
            <person name="Gongora J."/>
            <person name="Dalzell P."/>
            <person name="Moran C."/>
            <person name="Bed'hom B."/>
            <person name="Abzhanov A."/>
            <person name="Burgess S.C."/>
            <person name="Cooksey A.M."/>
            <person name="Castoe T.A."/>
            <person name="Crawford N.G."/>
            <person name="Densmore L.D."/>
            <person name="Drew J.C."/>
            <person name="Edwards S.V."/>
            <person name="Faircloth B.C."/>
            <person name="Fujita M.K."/>
            <person name="Greenwold M.J."/>
            <person name="Hoffmann F.G."/>
            <person name="Howard J.M."/>
            <person name="Iguchi T."/>
            <person name="Janes D.E."/>
            <person name="Khan S.Y."/>
            <person name="Kohno S."/>
            <person name="de Koning A.J."/>
            <person name="Lance S.L."/>
            <person name="McCarthy F.M."/>
            <person name="McCormack J.E."/>
            <person name="Merchant M.E."/>
            <person name="Peterson D.G."/>
            <person name="Pollock D.D."/>
            <person name="Pourmand N."/>
            <person name="Raney B.J."/>
            <person name="Roessler K.A."/>
            <person name="Sanford J.R."/>
            <person name="Sawyer R.H."/>
            <person name="Schmidt C.J."/>
            <person name="Triplett E.W."/>
            <person name="Tuberville T.D."/>
            <person name="Venegas-Anaya M."/>
            <person name="Howard J.T."/>
            <person name="Jarvis E.D."/>
            <person name="Guillette L.J.Jr."/>
            <person name="Glenn T.C."/>
            <person name="Green R.E."/>
            <person name="Ray D.A."/>
        </authorList>
    </citation>
    <scope>NUCLEOTIDE SEQUENCE [LARGE SCALE GENOMIC DNA]</scope>
    <source>
        <strain evidence="1">KSC_2009_1</strain>
    </source>
</reference>
<protein>
    <submittedName>
        <fullName evidence="1">Uncharacterized protein</fullName>
    </submittedName>
</protein>
<evidence type="ECO:0000313" key="2">
    <source>
        <dbReference type="Proteomes" id="UP000050525"/>
    </source>
</evidence>
<evidence type="ECO:0000313" key="1">
    <source>
        <dbReference type="EMBL" id="KYO29865.1"/>
    </source>
</evidence>
<keyword evidence="2" id="KW-1185">Reference proteome</keyword>
<dbReference type="Proteomes" id="UP000050525">
    <property type="component" value="Unassembled WGS sequence"/>
</dbReference>
<dbReference type="AlphaFoldDB" id="A0A151MZK2"/>
<proteinExistence type="predicted"/>
<sequence length="123" mass="13946">MVSPLLICKFHQFSHSCILKYKVTQSHNKHFDKSAFHLSENVCPSKIAGAFTPESLLHKSLPPSVHVLLFGSCVTQAGQSVGRQIEVEEEKVIWRHPPTAEDRMCSAPPQINWKKLCDRPVNW</sequence>
<name>A0A151MZK2_ALLMI</name>
<accession>A0A151MZK2</accession>
<comment type="caution">
    <text evidence="1">The sequence shown here is derived from an EMBL/GenBank/DDBJ whole genome shotgun (WGS) entry which is preliminary data.</text>
</comment>
<gene>
    <name evidence="1" type="ORF">Y1Q_0023199</name>
</gene>
<dbReference type="EMBL" id="AKHW03004488">
    <property type="protein sequence ID" value="KYO29865.1"/>
    <property type="molecule type" value="Genomic_DNA"/>
</dbReference>
<organism evidence="1 2">
    <name type="scientific">Alligator mississippiensis</name>
    <name type="common">American alligator</name>
    <dbReference type="NCBI Taxonomy" id="8496"/>
    <lineage>
        <taxon>Eukaryota</taxon>
        <taxon>Metazoa</taxon>
        <taxon>Chordata</taxon>
        <taxon>Craniata</taxon>
        <taxon>Vertebrata</taxon>
        <taxon>Euteleostomi</taxon>
        <taxon>Archelosauria</taxon>
        <taxon>Archosauria</taxon>
        <taxon>Crocodylia</taxon>
        <taxon>Alligatoridae</taxon>
        <taxon>Alligatorinae</taxon>
        <taxon>Alligator</taxon>
    </lineage>
</organism>